<proteinExistence type="predicted"/>
<sequence>AQCRKEKRRHAIDRDIQLRFPEEVVSYKLNKQKKKKSEKRRQWRKMC</sequence>
<protein>
    <submittedName>
        <fullName evidence="1">Uncharacterized protein</fullName>
    </submittedName>
</protein>
<dbReference type="EMBL" id="CAJVCH010013682">
    <property type="protein sequence ID" value="CAG7676067.1"/>
    <property type="molecule type" value="Genomic_DNA"/>
</dbReference>
<organism evidence="1 2">
    <name type="scientific">Allacma fusca</name>
    <dbReference type="NCBI Taxonomy" id="39272"/>
    <lineage>
        <taxon>Eukaryota</taxon>
        <taxon>Metazoa</taxon>
        <taxon>Ecdysozoa</taxon>
        <taxon>Arthropoda</taxon>
        <taxon>Hexapoda</taxon>
        <taxon>Collembola</taxon>
        <taxon>Symphypleona</taxon>
        <taxon>Sminthuridae</taxon>
        <taxon>Allacma</taxon>
    </lineage>
</organism>
<gene>
    <name evidence="1" type="ORF">AFUS01_LOCUS2398</name>
</gene>
<evidence type="ECO:0000313" key="2">
    <source>
        <dbReference type="Proteomes" id="UP000708208"/>
    </source>
</evidence>
<reference evidence="1" key="1">
    <citation type="submission" date="2021-06" db="EMBL/GenBank/DDBJ databases">
        <authorList>
            <person name="Hodson N. C."/>
            <person name="Mongue J. A."/>
            <person name="Jaron S. K."/>
        </authorList>
    </citation>
    <scope>NUCLEOTIDE SEQUENCE</scope>
</reference>
<comment type="caution">
    <text evidence="1">The sequence shown here is derived from an EMBL/GenBank/DDBJ whole genome shotgun (WGS) entry which is preliminary data.</text>
</comment>
<keyword evidence="2" id="KW-1185">Reference proteome</keyword>
<feature type="non-terminal residue" evidence="1">
    <location>
        <position position="47"/>
    </location>
</feature>
<dbReference type="AlphaFoldDB" id="A0A8J2J3T8"/>
<feature type="non-terminal residue" evidence="1">
    <location>
        <position position="1"/>
    </location>
</feature>
<accession>A0A8J2J3T8</accession>
<name>A0A8J2J3T8_9HEXA</name>
<evidence type="ECO:0000313" key="1">
    <source>
        <dbReference type="EMBL" id="CAG7676067.1"/>
    </source>
</evidence>
<dbReference type="Proteomes" id="UP000708208">
    <property type="component" value="Unassembled WGS sequence"/>
</dbReference>